<dbReference type="InterPro" id="IPR000742">
    <property type="entry name" value="EGF"/>
</dbReference>
<gene>
    <name evidence="12" type="ORF">PANDA_004911</name>
</gene>
<keyword evidence="4 8" id="KW-0472">Membrane</keyword>
<dbReference type="PROSITE" id="PS50026">
    <property type="entry name" value="EGF_3"/>
    <property type="match status" value="1"/>
</dbReference>
<dbReference type="PROSITE" id="PS51233">
    <property type="entry name" value="VWFD"/>
    <property type="match status" value="1"/>
</dbReference>
<feature type="compositionally biased region" description="Polar residues" evidence="7">
    <location>
        <begin position="900"/>
        <end position="915"/>
    </location>
</feature>
<organism evidence="12">
    <name type="scientific">Ailuropoda melanoleuca</name>
    <name type="common">Giant panda</name>
    <dbReference type="NCBI Taxonomy" id="9646"/>
    <lineage>
        <taxon>Eukaryota</taxon>
        <taxon>Metazoa</taxon>
        <taxon>Chordata</taxon>
        <taxon>Craniata</taxon>
        <taxon>Vertebrata</taxon>
        <taxon>Euteleostomi</taxon>
        <taxon>Mammalia</taxon>
        <taxon>Eutheria</taxon>
        <taxon>Laurasiatheria</taxon>
        <taxon>Carnivora</taxon>
        <taxon>Caniformia</taxon>
        <taxon>Ursidae</taxon>
        <taxon>Ailuropoda</taxon>
    </lineage>
</organism>
<feature type="compositionally biased region" description="Polar residues" evidence="7">
    <location>
        <begin position="198"/>
        <end position="234"/>
    </location>
</feature>
<feature type="domain" description="EGF-like" evidence="9">
    <location>
        <begin position="2173"/>
        <end position="2212"/>
    </location>
</feature>
<feature type="compositionally biased region" description="Low complexity" evidence="7">
    <location>
        <begin position="886"/>
        <end position="899"/>
    </location>
</feature>
<feature type="compositionally biased region" description="Polar residues" evidence="7">
    <location>
        <begin position="1226"/>
        <end position="1239"/>
    </location>
</feature>
<evidence type="ECO:0000256" key="4">
    <source>
        <dbReference type="ARBA" id="ARBA00023136"/>
    </source>
</evidence>
<evidence type="ECO:0000259" key="10">
    <source>
        <dbReference type="PROSITE" id="PS51220"/>
    </source>
</evidence>
<keyword evidence="3 8" id="KW-1133">Transmembrane helix</keyword>
<evidence type="ECO:0000256" key="7">
    <source>
        <dbReference type="SAM" id="MobiDB-lite"/>
    </source>
</evidence>
<feature type="region of interest" description="Disordered" evidence="7">
    <location>
        <begin position="2402"/>
        <end position="2426"/>
    </location>
</feature>
<proteinExistence type="predicted"/>
<evidence type="ECO:0000259" key="9">
    <source>
        <dbReference type="PROSITE" id="PS50026"/>
    </source>
</evidence>
<feature type="compositionally biased region" description="Low complexity" evidence="7">
    <location>
        <begin position="471"/>
        <end position="486"/>
    </location>
</feature>
<keyword evidence="6" id="KW-0245">EGF-like domain</keyword>
<evidence type="ECO:0000313" key="12">
    <source>
        <dbReference type="EMBL" id="EFB14262.1"/>
    </source>
</evidence>
<dbReference type="InterPro" id="IPR056619">
    <property type="entry name" value="C8-3_MUC4"/>
</dbReference>
<evidence type="ECO:0000256" key="5">
    <source>
        <dbReference type="ARBA" id="ARBA00023157"/>
    </source>
</evidence>
<dbReference type="GO" id="GO:0016020">
    <property type="term" value="C:membrane"/>
    <property type="evidence" value="ECO:0007669"/>
    <property type="project" value="UniProtKB-SubCell"/>
</dbReference>
<feature type="compositionally biased region" description="Polar residues" evidence="7">
    <location>
        <begin position="803"/>
        <end position="824"/>
    </location>
</feature>
<accession>D2H4Z1</accession>
<feature type="compositionally biased region" description="Polar residues" evidence="7">
    <location>
        <begin position="556"/>
        <end position="580"/>
    </location>
</feature>
<feature type="compositionally biased region" description="Low complexity" evidence="7">
    <location>
        <begin position="647"/>
        <end position="695"/>
    </location>
</feature>
<feature type="region of interest" description="Disordered" evidence="7">
    <location>
        <begin position="755"/>
        <end position="825"/>
    </location>
</feature>
<feature type="domain" description="VWFD" evidence="11">
    <location>
        <begin position="1501"/>
        <end position="1701"/>
    </location>
</feature>
<evidence type="ECO:0000256" key="1">
    <source>
        <dbReference type="ARBA" id="ARBA00004370"/>
    </source>
</evidence>
<dbReference type="PANTHER" id="PTHR13802">
    <property type="entry name" value="MUCIN 4-RELATED"/>
    <property type="match status" value="1"/>
</dbReference>
<protein>
    <recommendedName>
        <fullName evidence="13">Mucin-4</fullName>
    </recommendedName>
</protein>
<feature type="region of interest" description="Disordered" evidence="7">
    <location>
        <begin position="1303"/>
        <end position="1347"/>
    </location>
</feature>
<evidence type="ECO:0000256" key="8">
    <source>
        <dbReference type="SAM" id="Phobius"/>
    </source>
</evidence>
<feature type="compositionally biased region" description="Polar residues" evidence="7">
    <location>
        <begin position="437"/>
        <end position="446"/>
    </location>
</feature>
<feature type="region of interest" description="Disordered" evidence="7">
    <location>
        <begin position="1226"/>
        <end position="1248"/>
    </location>
</feature>
<comment type="caution">
    <text evidence="6">Lacks conserved residue(s) required for the propagation of feature annotation.</text>
</comment>
<dbReference type="CDD" id="cd00054">
    <property type="entry name" value="EGF_CA"/>
    <property type="match status" value="1"/>
</dbReference>
<feature type="region of interest" description="Disordered" evidence="7">
    <location>
        <begin position="191"/>
        <end position="722"/>
    </location>
</feature>
<keyword evidence="5" id="KW-1015">Disulfide bond</keyword>
<dbReference type="InParanoid" id="D2H4Z1"/>
<feature type="compositionally biased region" description="Low complexity" evidence="7">
    <location>
        <begin position="254"/>
        <end position="294"/>
    </location>
</feature>
<feature type="compositionally biased region" description="Low complexity" evidence="7">
    <location>
        <begin position="368"/>
        <end position="391"/>
    </location>
</feature>
<feature type="compositionally biased region" description="Polar residues" evidence="7">
    <location>
        <begin position="459"/>
        <end position="470"/>
    </location>
</feature>
<feature type="compositionally biased region" description="Polar residues" evidence="7">
    <location>
        <begin position="589"/>
        <end position="598"/>
    </location>
</feature>
<name>D2H4Z1_AILME</name>
<evidence type="ECO:0008006" key="13">
    <source>
        <dbReference type="Google" id="ProtNLM"/>
    </source>
</evidence>
<evidence type="ECO:0000256" key="6">
    <source>
        <dbReference type="PROSITE-ProRule" id="PRU00076"/>
    </source>
</evidence>
<dbReference type="EMBL" id="GL192494">
    <property type="protein sequence ID" value="EFB14262.1"/>
    <property type="molecule type" value="Genomic_DNA"/>
</dbReference>
<sequence length="2496" mass="268841">MDIRRQVWELLGLLPAQPPTPGKFDQGIKRKVRAVHGNTQGLILAQGNEPKYARSFRRKTLSSSSHHGSSFTGTPRRKVLLGEIHLFQASSRWGQVHLYSSHRCFCAEKLPWRSLRDSFWSHEEGLLEKGPLGVPELLMLLPPLANGSGPRFPYIKGSKQLLSMEGNTGILSKIPAKKVMRNSPSWFPQLKIKPAVAQGTTSTQKPTGQTVEKSNKSQHTTISLGITSTHSPSVSGYDPTDHNSQDTATSGTASMPSTSSVSHKPSTSSEMPTSSASTADISSSSSANNTVSISLEVPTTPIGAHTPGGNTKSTSQTETGSFSPVTTAVSMTTEQEGPSTAHSSFTSAPETTASSHHHTSQTVETSRQSQSASTADISSSSSAKSTVSISSEVPTVPIRTDTPGRNTKNTSHSESGNFSPVTATVSMTTEREGPSRARSSFTSAPETTASSQHHTSQTMETSRQSQSGTVSQGITSTPSSSLSGHPSTDRFSQDTATSGTASTPSPSSESHKPSTSSEIPTSSASTADISSSSIASNTHSVSSEVPTTPIRRDTPGRNTKNMSQTETGSFSPDTATVSMTTEREGPSRARSSFTSAPETTASSQHHTSQTMETSRQSQSGTVSQGITSTPSSSLSGHPSTDRFSQDTATSGTASTPSPSSESHKPSTSSEIPTSSASTADISSSSIASNTHSVSSEVPTTPIRRDTPGRNTKNMSHTETGSFGPVTAIVSMITDLEGPSTAHLSFTSAPEIMASSQYHTSQTMETNRQSQTSPILPGITSTSSSPLSGHTPTEDISQDPATLGTANTSLPSDKSNETSPQSEGIQPSIAHSFSMSASSGNLGTTHIPSNFYSSTSNSSFSQSALGFAVTWSSATLFSGHSSPLSITSSFPPSTASSMSTVKTQTSGTITTSQRIGSQRRTTPSVPSTTSQTHTTFSPRPSIGTHSTAAPIPIKPENGVSLFPYGSSVGDREFFKKTVDFTSPLFKPQIGFPLGSSLRDYLYLCKGPPSRQRHERGDLAEAVHISTLRPRDVLGGHASEELAEGQDVFSLPPSLPPSLNTNQRTFVSSSQIMARGFTGWDPVAMVAPFWDDADFSSGQGTVFYQEYETLYNEYNALVWQVESWIKEFTHTWNYKAMWTLKVTWVNAPAYPARWTFGTNTYQAILSTDGSRSYALFLYQSGGMQWDVTQRPGNPVLMGFSSGDGHFENSPLTSQPMWQKYLPDQFLNSNSARQPSNISNTPKGVLAQRTPKGNQDLALSRCTWYLRCPHKVQSQASGACRSTACTGRKGPTTVSGACSGCTDSLRGPHGAGTRSPALAPGSRDYGTHASNPSAWDTLGPSPETPPIPAPSGPEYVCPCRRLAGPRQQAAVQLLFLARGRVLQLRALGRASPRLESARSLAVCSSKPAGETVNGLRPRSRAGSAPRCARFLSLAFAYPCHPAPPNLPAGPSAGPLSPGNVLLFSTDEDLEPQNWCCRWNDKPSFCALYQQRRPRIVCAGYRPPRPAWMFGDPHITTLDGANFTFNGLGDFQLVRAWDGNSSFLLQGRTAQTGSAQATNFIAFAAKYDTNSLSPIIVRWLLEPNDIIHVQVNNQTVAFETNREDPEGREIFNTTGIIMTRNGSLVSATFDGTVTISVIALSNILHASCGLPEEYRNHTEGLLGVWNDNPDDDFRMPNGSAIPSNSTEELLFQYGMTWEINDTRLLGKRDGHLPANFTPIFLSQLKNKTWDEELVAECNGDMQCLYDSSVTGNASTGQSTKMLLRSYQRLNATLNKYPPSIKGQCVVEAYVGQTKWIQYSSHSEKVTFALKRSSADFRLFVNSSDGLMAVRPASHTDSGPIQLIQREWDIAMDTKVVGTIHSGDSSKKRRRQFVICTPAKDSGLCLQGREPVFIQSDQPGGQFLPGGAQPGQEGAQVDAGKIKTRTGGPWVLRPEGSEQKPPEAFNGSASWLPALEPSLPCQNRSCPVNYCYNQGHCYMSQALGCQLACTCPPAFTDTRCFVAGNNFTPILLQELPVRSIQLWLSEEENASVTDVNASVSAAGRLWVAYRLQNLNVRAFLRNSLVTQSDSGRTLASGSLLRRWKVISEFQYLPRGPVIDFLNTQLLDAVVEAFLPQASWRRWNGIEGPRTNVNFHSISREDVASLSALNASVLGNYFNCSSYKDYRLVYSPQSGFTCVSPCAEGYCQHGGRCQHLPQGPRCSCEPFSIYAPWGERCEHLGMKLGAFFGILFGALGFLLLLGAAGFVVLRFWRRSLEETGEKKVLEGDSGFFKAMNHNKIRRHRDRQEGAIKTTYLTDGFSHKCTHKKDTHTSELITGRWLSVKNQLYKKPKNSSLLLIKVYLSKILTFCVSKAVDSTCDFPLVAGGLGTESGGAKAGGTQSCFGPQLLSAGKLVALDKAGPCFSLHTSLSSPSQGKKHKPKPGLPRGMVETPPHGVAQTHPGTLAALLVSVHQFQVPLPIRFLSPLPVFPGGGIKPFQLPFQDQFEKHATHPLLRPGVANS</sequence>
<dbReference type="SMART" id="SM00216">
    <property type="entry name" value="VWD"/>
    <property type="match status" value="1"/>
</dbReference>
<feature type="region of interest" description="Disordered" evidence="7">
    <location>
        <begin position="886"/>
        <end position="951"/>
    </location>
</feature>
<reference evidence="12" key="1">
    <citation type="journal article" date="2010" name="Nature">
        <title>The sequence and de novo assembly of the giant panda genome.</title>
        <authorList>
            <person name="Li R."/>
            <person name="Fan W."/>
            <person name="Tian G."/>
            <person name="Zhu H."/>
            <person name="He L."/>
            <person name="Cai J."/>
            <person name="Huang Q."/>
            <person name="Cai Q."/>
            <person name="Li B."/>
            <person name="Bai Y."/>
            <person name="Zhang Z."/>
            <person name="Zhang Y."/>
            <person name="Wang W."/>
            <person name="Li J."/>
            <person name="Wei F."/>
            <person name="Li H."/>
            <person name="Jian M."/>
            <person name="Li J."/>
            <person name="Zhang Z."/>
            <person name="Nielsen R."/>
            <person name="Li D."/>
            <person name="Gu W."/>
            <person name="Yang Z."/>
            <person name="Xuan Z."/>
            <person name="Ryder O.A."/>
            <person name="Leung F.C."/>
            <person name="Zhou Y."/>
            <person name="Cao J."/>
            <person name="Sun X."/>
            <person name="Fu Y."/>
            <person name="Fang X."/>
            <person name="Guo X."/>
            <person name="Wang B."/>
            <person name="Hou R."/>
            <person name="Shen F."/>
            <person name="Mu B."/>
            <person name="Ni P."/>
            <person name="Lin R."/>
            <person name="Qian W."/>
            <person name="Wang G."/>
            <person name="Yu C."/>
            <person name="Nie W."/>
            <person name="Wang J."/>
            <person name="Wu Z."/>
            <person name="Liang H."/>
            <person name="Min J."/>
            <person name="Wu Q."/>
            <person name="Cheng S."/>
            <person name="Ruan J."/>
            <person name="Wang M."/>
            <person name="Shi Z."/>
            <person name="Wen M."/>
            <person name="Liu B."/>
            <person name="Ren X."/>
            <person name="Zheng H."/>
            <person name="Dong D."/>
            <person name="Cook K."/>
            <person name="Shan G."/>
            <person name="Zhang H."/>
            <person name="Kosiol C."/>
            <person name="Xie X."/>
            <person name="Lu Z."/>
            <person name="Zheng H."/>
            <person name="Li Y."/>
            <person name="Steiner C.C."/>
            <person name="Lam T.T."/>
            <person name="Lin S."/>
            <person name="Zhang Q."/>
            <person name="Li G."/>
            <person name="Tian J."/>
            <person name="Gong T."/>
            <person name="Liu H."/>
            <person name="Zhang D."/>
            <person name="Fang L."/>
            <person name="Ye C."/>
            <person name="Zhang J."/>
            <person name="Hu W."/>
            <person name="Xu A."/>
            <person name="Ren Y."/>
            <person name="Zhang G."/>
            <person name="Bruford M.W."/>
            <person name="Li Q."/>
            <person name="Ma L."/>
            <person name="Guo Y."/>
            <person name="An N."/>
            <person name="Hu Y."/>
            <person name="Zheng Y."/>
            <person name="Shi Y."/>
            <person name="Li Z."/>
            <person name="Liu Q."/>
            <person name="Chen Y."/>
            <person name="Zhao J."/>
            <person name="Qu N."/>
            <person name="Zhao S."/>
            <person name="Tian F."/>
            <person name="Wang X."/>
            <person name="Wang H."/>
            <person name="Xu L."/>
            <person name="Liu X."/>
            <person name="Vinar T."/>
            <person name="Wang Y."/>
            <person name="Lam T.W."/>
            <person name="Yiu S.M."/>
            <person name="Liu S."/>
            <person name="Zhang H."/>
            <person name="Li D."/>
            <person name="Huang Y."/>
            <person name="Wang X."/>
            <person name="Yang G."/>
            <person name="Jiang Z."/>
            <person name="Wang J."/>
            <person name="Qin N."/>
            <person name="Li L."/>
            <person name="Li J."/>
            <person name="Bolund L."/>
            <person name="Kristiansen K."/>
            <person name="Wong G.K."/>
            <person name="Olson M."/>
            <person name="Zhang X."/>
            <person name="Li S."/>
            <person name="Yang H."/>
            <person name="Wang J."/>
            <person name="Wang J."/>
        </authorList>
    </citation>
    <scope>NUCLEOTIDE SEQUENCE [LARGE SCALE GENOMIC DNA]</scope>
</reference>
<dbReference type="PROSITE" id="PS51220">
    <property type="entry name" value="NIDO"/>
    <property type="match status" value="1"/>
</dbReference>
<feature type="compositionally biased region" description="Low complexity" evidence="7">
    <location>
        <begin position="447"/>
        <end position="458"/>
    </location>
</feature>
<dbReference type="SMART" id="SM00539">
    <property type="entry name" value="NIDO"/>
    <property type="match status" value="1"/>
</dbReference>
<dbReference type="InterPro" id="IPR003886">
    <property type="entry name" value="NIDO_dom"/>
</dbReference>
<comment type="subcellular location">
    <subcellularLocation>
        <location evidence="1">Membrane</location>
    </subcellularLocation>
</comment>
<feature type="compositionally biased region" description="Low complexity" evidence="7">
    <location>
        <begin position="495"/>
        <end position="543"/>
    </location>
</feature>
<keyword evidence="2 8" id="KW-0812">Transmembrane</keyword>
<feature type="compositionally biased region" description="Polar residues" evidence="7">
    <location>
        <begin position="403"/>
        <end position="428"/>
    </location>
</feature>
<dbReference type="InterPro" id="IPR051495">
    <property type="entry name" value="Epithelial_Barrier/Signaling"/>
</dbReference>
<dbReference type="GO" id="GO:0007160">
    <property type="term" value="P:cell-matrix adhesion"/>
    <property type="evidence" value="ECO:0007669"/>
    <property type="project" value="InterPro"/>
</dbReference>
<feature type="transmembrane region" description="Helical" evidence="8">
    <location>
        <begin position="2220"/>
        <end position="2246"/>
    </location>
</feature>
<evidence type="ECO:0000256" key="2">
    <source>
        <dbReference type="ARBA" id="ARBA00022692"/>
    </source>
</evidence>
<dbReference type="InterPro" id="IPR001846">
    <property type="entry name" value="VWF_type-D"/>
</dbReference>
<feature type="compositionally biased region" description="Polar residues" evidence="7">
    <location>
        <begin position="308"/>
        <end position="350"/>
    </location>
</feature>
<feature type="compositionally biased region" description="Polar residues" evidence="7">
    <location>
        <begin position="611"/>
        <end position="622"/>
    </location>
</feature>
<dbReference type="Pfam" id="PF06119">
    <property type="entry name" value="NIDO"/>
    <property type="match status" value="1"/>
</dbReference>
<feature type="compositionally biased region" description="Polar residues" evidence="7">
    <location>
        <begin position="708"/>
        <end position="720"/>
    </location>
</feature>
<evidence type="ECO:0000259" key="11">
    <source>
        <dbReference type="PROSITE" id="PS51233"/>
    </source>
</evidence>
<dbReference type="Pfam" id="PF23263">
    <property type="entry name" value="C8-3_MUC4"/>
    <property type="match status" value="1"/>
</dbReference>
<feature type="domain" description="NIDO" evidence="10">
    <location>
        <begin position="1086"/>
        <end position="1238"/>
    </location>
</feature>
<feature type="compositionally biased region" description="Low complexity" evidence="7">
    <location>
        <begin position="917"/>
        <end position="938"/>
    </location>
</feature>
<feature type="compositionally biased region" description="Polar residues" evidence="7">
    <location>
        <begin position="755"/>
        <end position="794"/>
    </location>
</feature>
<dbReference type="Pfam" id="PF00094">
    <property type="entry name" value="VWD"/>
    <property type="match status" value="1"/>
</dbReference>
<evidence type="ECO:0000256" key="3">
    <source>
        <dbReference type="ARBA" id="ARBA00022989"/>
    </source>
</evidence>
<dbReference type="PANTHER" id="PTHR13802:SF52">
    <property type="entry name" value="MUCIN-4"/>
    <property type="match status" value="1"/>
</dbReference>
<dbReference type="GO" id="GO:0005176">
    <property type="term" value="F:ErbB-2 class receptor binding"/>
    <property type="evidence" value="ECO:0007669"/>
    <property type="project" value="TreeGrafter"/>
</dbReference>
<feature type="compositionally biased region" description="Low complexity" evidence="7">
    <location>
        <begin position="599"/>
        <end position="610"/>
    </location>
</feature>
<feature type="compositionally biased region" description="Low complexity" evidence="7">
    <location>
        <begin position="623"/>
        <end position="638"/>
    </location>
</feature>